<dbReference type="AlphaFoldDB" id="A0A8K0L1H2"/>
<evidence type="ECO:0000256" key="3">
    <source>
        <dbReference type="ARBA" id="ARBA00023015"/>
    </source>
</evidence>
<evidence type="ECO:0000256" key="1">
    <source>
        <dbReference type="ARBA" id="ARBA00004123"/>
    </source>
</evidence>
<name>A0A8K0L1H2_9PEZI</name>
<dbReference type="PANTHER" id="PTHR12434:SF6">
    <property type="entry name" value="MEDIATOR OF RNA POLYMERASE II TRANSCRIPTION SUBUNIT 22"/>
    <property type="match status" value="1"/>
</dbReference>
<protein>
    <submittedName>
        <fullName evidence="7">Uncharacterized protein</fullName>
    </submittedName>
</protein>
<comment type="similarity">
    <text evidence="2">Belongs to the Mediator complex subunit 22 family.</text>
</comment>
<proteinExistence type="inferred from homology"/>
<feature type="coiled-coil region" evidence="6">
    <location>
        <begin position="92"/>
        <end position="119"/>
    </location>
</feature>
<dbReference type="PANTHER" id="PTHR12434">
    <property type="entry name" value="MEDIATOR OF RNA POLYMERASE II TRANSCRIPTION SUBUNIT 22"/>
    <property type="match status" value="1"/>
</dbReference>
<dbReference type="Pfam" id="PF06179">
    <property type="entry name" value="Med22"/>
    <property type="match status" value="1"/>
</dbReference>
<evidence type="ECO:0000256" key="6">
    <source>
        <dbReference type="SAM" id="Coils"/>
    </source>
</evidence>
<comment type="caution">
    <text evidence="7">The sequence shown here is derived from an EMBL/GenBank/DDBJ whole genome shotgun (WGS) entry which is preliminary data.</text>
</comment>
<keyword evidence="6" id="KW-0175">Coiled coil</keyword>
<dbReference type="Proteomes" id="UP000809789">
    <property type="component" value="Unassembled WGS sequence"/>
</dbReference>
<evidence type="ECO:0000313" key="7">
    <source>
        <dbReference type="EMBL" id="KAG8627170.1"/>
    </source>
</evidence>
<accession>A0A8K0L1H2</accession>
<keyword evidence="8" id="KW-1185">Reference proteome</keyword>
<keyword evidence="3" id="KW-0805">Transcription regulation</keyword>
<reference evidence="7" key="1">
    <citation type="submission" date="2021-07" db="EMBL/GenBank/DDBJ databases">
        <title>Elsinoe batatas strain:CRI-CJ2 Genome sequencing and assembly.</title>
        <authorList>
            <person name="Huang L."/>
        </authorList>
    </citation>
    <scope>NUCLEOTIDE SEQUENCE</scope>
    <source>
        <strain evidence="7">CRI-CJ2</strain>
    </source>
</reference>
<comment type="subcellular location">
    <subcellularLocation>
        <location evidence="1">Nucleus</location>
    </subcellularLocation>
</comment>
<keyword evidence="5" id="KW-0539">Nucleus</keyword>
<evidence type="ECO:0000256" key="2">
    <source>
        <dbReference type="ARBA" id="ARBA00005942"/>
    </source>
</evidence>
<evidence type="ECO:0000256" key="5">
    <source>
        <dbReference type="ARBA" id="ARBA00023242"/>
    </source>
</evidence>
<evidence type="ECO:0000256" key="4">
    <source>
        <dbReference type="ARBA" id="ARBA00023163"/>
    </source>
</evidence>
<dbReference type="EMBL" id="JAESVG020000005">
    <property type="protein sequence ID" value="KAG8627170.1"/>
    <property type="molecule type" value="Genomic_DNA"/>
</dbReference>
<dbReference type="GO" id="GO:0016592">
    <property type="term" value="C:mediator complex"/>
    <property type="evidence" value="ECO:0007669"/>
    <property type="project" value="InterPro"/>
</dbReference>
<evidence type="ECO:0000313" key="8">
    <source>
        <dbReference type="Proteomes" id="UP000809789"/>
    </source>
</evidence>
<keyword evidence="4" id="KW-0804">Transcription</keyword>
<dbReference type="InterPro" id="IPR009332">
    <property type="entry name" value="Med22"/>
</dbReference>
<organism evidence="7 8">
    <name type="scientific">Elsinoe batatas</name>
    <dbReference type="NCBI Taxonomy" id="2601811"/>
    <lineage>
        <taxon>Eukaryota</taxon>
        <taxon>Fungi</taxon>
        <taxon>Dikarya</taxon>
        <taxon>Ascomycota</taxon>
        <taxon>Pezizomycotina</taxon>
        <taxon>Dothideomycetes</taxon>
        <taxon>Dothideomycetidae</taxon>
        <taxon>Myriangiales</taxon>
        <taxon>Elsinoaceae</taxon>
        <taxon>Elsinoe</taxon>
    </lineage>
</organism>
<dbReference type="GO" id="GO:0003712">
    <property type="term" value="F:transcription coregulator activity"/>
    <property type="evidence" value="ECO:0007669"/>
    <property type="project" value="InterPro"/>
</dbReference>
<sequence length="123" mass="14189">MDGIPRNTPAVLSKIDQLRNSLIKRFENLVEMAEIKRTDRNTTALLEYRIQVETTGLVRTAEEILALTRQLQEMWLFGQLNTLEVSDMQDKVDTQAQKVAALLRQLTDMEAQHQQHQQQQVAT</sequence>
<dbReference type="GO" id="GO:0006357">
    <property type="term" value="P:regulation of transcription by RNA polymerase II"/>
    <property type="evidence" value="ECO:0007669"/>
    <property type="project" value="InterPro"/>
</dbReference>
<dbReference type="OrthoDB" id="203279at2759"/>
<dbReference type="Gene3D" id="6.10.280.160">
    <property type="entry name" value="Mediator of RNA polymerase II transcription subunit 22"/>
    <property type="match status" value="1"/>
</dbReference>
<gene>
    <name evidence="7" type="ORF">KVT40_004653</name>
</gene>